<dbReference type="PANTHER" id="PTHR43674:SF2">
    <property type="entry name" value="BETA-UREIDOPROPIONASE"/>
    <property type="match status" value="1"/>
</dbReference>
<proteinExistence type="predicted"/>
<dbReference type="RefSeq" id="WP_158281865.1">
    <property type="nucleotide sequence ID" value="NZ_QJKI01000034.1"/>
</dbReference>
<accession>A0A318KBX1</accession>
<evidence type="ECO:0000313" key="4">
    <source>
        <dbReference type="Proteomes" id="UP000247555"/>
    </source>
</evidence>
<dbReference type="EMBL" id="QJKI01000034">
    <property type="protein sequence ID" value="PXX74054.1"/>
    <property type="molecule type" value="Genomic_DNA"/>
</dbReference>
<dbReference type="Pfam" id="PF00795">
    <property type="entry name" value="CN_hydrolase"/>
    <property type="match status" value="1"/>
</dbReference>
<dbReference type="AlphaFoldDB" id="A0A318KBX1"/>
<dbReference type="InterPro" id="IPR050345">
    <property type="entry name" value="Aliph_Amidase/BUP"/>
</dbReference>
<organism evidence="3 4">
    <name type="scientific">Rivihabitans pingtungensis</name>
    <dbReference type="NCBI Taxonomy" id="1054498"/>
    <lineage>
        <taxon>Bacteria</taxon>
        <taxon>Pseudomonadati</taxon>
        <taxon>Pseudomonadota</taxon>
        <taxon>Betaproteobacteria</taxon>
        <taxon>Neisseriales</taxon>
        <taxon>Aquaspirillaceae</taxon>
        <taxon>Rivihabitans</taxon>
    </lineage>
</organism>
<dbReference type="InterPro" id="IPR036526">
    <property type="entry name" value="C-N_Hydrolase_sf"/>
</dbReference>
<protein>
    <submittedName>
        <fullName evidence="3">N-carbamoylputrescine amidase</fullName>
    </submittedName>
</protein>
<gene>
    <name evidence="3" type="ORF">DFR34_1342</name>
</gene>
<dbReference type="GO" id="GO:0016811">
    <property type="term" value="F:hydrolase activity, acting on carbon-nitrogen (but not peptide) bonds, in linear amides"/>
    <property type="evidence" value="ECO:0007669"/>
    <property type="project" value="TreeGrafter"/>
</dbReference>
<dbReference type="OrthoDB" id="9811121at2"/>
<keyword evidence="4" id="KW-1185">Reference proteome</keyword>
<evidence type="ECO:0000313" key="3">
    <source>
        <dbReference type="EMBL" id="PXX74054.1"/>
    </source>
</evidence>
<reference evidence="3 4" key="1">
    <citation type="submission" date="2018-05" db="EMBL/GenBank/DDBJ databases">
        <title>Genomic Encyclopedia of Type Strains, Phase IV (KMG-IV): sequencing the most valuable type-strain genomes for metagenomic binning, comparative biology and taxonomic classification.</title>
        <authorList>
            <person name="Goeker M."/>
        </authorList>
    </citation>
    <scope>NUCLEOTIDE SEQUENCE [LARGE SCALE GENOMIC DNA]</scope>
    <source>
        <strain evidence="3 4">DSM 29661</strain>
    </source>
</reference>
<dbReference type="SUPFAM" id="SSF56317">
    <property type="entry name" value="Carbon-nitrogen hydrolase"/>
    <property type="match status" value="1"/>
</dbReference>
<dbReference type="Proteomes" id="UP000247555">
    <property type="component" value="Unassembled WGS sequence"/>
</dbReference>
<comment type="caution">
    <text evidence="3">The sequence shown here is derived from an EMBL/GenBank/DDBJ whole genome shotgun (WGS) entry which is preliminary data.</text>
</comment>
<dbReference type="PANTHER" id="PTHR43674">
    <property type="entry name" value="NITRILASE C965.09-RELATED"/>
    <property type="match status" value="1"/>
</dbReference>
<dbReference type="CDD" id="cd07197">
    <property type="entry name" value="nitrilase"/>
    <property type="match status" value="1"/>
</dbReference>
<sequence>MSRTLTLAVLQPEAISHSLTDSLDWLAKQAEQAAACGAQLALLPELFASPFWFTAEVWRWAQPQGGLVERFLQDTARANGLYLGGSYLEARGEHFYNTFALASPAGQIVGRVGKAHPCSLERAVFAPSPGAQVIDTELGRIGVAICYDNALREVVDPLLAAEPDVWLMPLSAPMPPASLGGQRGLEAYLTILRDSPAAMAALFGLPVAMANKCGRWQSPMPGWLPAADSHFPGLSCIADSDGVQVAALGAQPGFAVAQVTLDPARKRCHVPAAYQRHRPWLVAPPLDYRLFALFEWWGARRYRRHPQRAALAQQQSLRT</sequence>
<feature type="domain" description="CN hydrolase" evidence="2">
    <location>
        <begin position="5"/>
        <end position="261"/>
    </location>
</feature>
<name>A0A318KBX1_9NEIS</name>
<keyword evidence="1" id="KW-0378">Hydrolase</keyword>
<dbReference type="Gene3D" id="3.60.110.10">
    <property type="entry name" value="Carbon-nitrogen hydrolase"/>
    <property type="match status" value="1"/>
</dbReference>
<evidence type="ECO:0000256" key="1">
    <source>
        <dbReference type="ARBA" id="ARBA00022801"/>
    </source>
</evidence>
<dbReference type="InterPro" id="IPR003010">
    <property type="entry name" value="C-N_Hydrolase"/>
</dbReference>
<dbReference type="PROSITE" id="PS50263">
    <property type="entry name" value="CN_HYDROLASE"/>
    <property type="match status" value="1"/>
</dbReference>
<evidence type="ECO:0000259" key="2">
    <source>
        <dbReference type="PROSITE" id="PS50263"/>
    </source>
</evidence>